<evidence type="ECO:0000313" key="2">
    <source>
        <dbReference type="Proteomes" id="UP000789390"/>
    </source>
</evidence>
<comment type="caution">
    <text evidence="1">The sequence shown here is derived from an EMBL/GenBank/DDBJ whole genome shotgun (WGS) entry which is preliminary data.</text>
</comment>
<proteinExistence type="predicted"/>
<reference evidence="1" key="1">
    <citation type="submission" date="2021-11" db="EMBL/GenBank/DDBJ databases">
        <authorList>
            <person name="Schell T."/>
        </authorList>
    </citation>
    <scope>NUCLEOTIDE SEQUENCE</scope>
    <source>
        <strain evidence="1">M5</strain>
    </source>
</reference>
<protein>
    <submittedName>
        <fullName evidence="1">Uncharacterized protein</fullName>
    </submittedName>
</protein>
<organism evidence="1 2">
    <name type="scientific">Daphnia galeata</name>
    <dbReference type="NCBI Taxonomy" id="27404"/>
    <lineage>
        <taxon>Eukaryota</taxon>
        <taxon>Metazoa</taxon>
        <taxon>Ecdysozoa</taxon>
        <taxon>Arthropoda</taxon>
        <taxon>Crustacea</taxon>
        <taxon>Branchiopoda</taxon>
        <taxon>Diplostraca</taxon>
        <taxon>Cladocera</taxon>
        <taxon>Anomopoda</taxon>
        <taxon>Daphniidae</taxon>
        <taxon>Daphnia</taxon>
    </lineage>
</organism>
<sequence>MKIGVGLPLRSHERIILHPYDKRVEVEEHLPEQKVLKDKSAVTIDSHNSLGLRVSSEAKTDKLPNWNQRKRQVLCKKSYLPSQLQVGIKRFVSSLR</sequence>
<dbReference type="EMBL" id="CAKKLH010000336">
    <property type="protein sequence ID" value="CAH0113260.1"/>
    <property type="molecule type" value="Genomic_DNA"/>
</dbReference>
<name>A0A8J2WNX4_9CRUS</name>
<keyword evidence="2" id="KW-1185">Reference proteome</keyword>
<evidence type="ECO:0000313" key="1">
    <source>
        <dbReference type="EMBL" id="CAH0113260.1"/>
    </source>
</evidence>
<dbReference type="AlphaFoldDB" id="A0A8J2WNX4"/>
<gene>
    <name evidence="1" type="ORF">DGAL_LOCUS17062</name>
</gene>
<dbReference type="Proteomes" id="UP000789390">
    <property type="component" value="Unassembled WGS sequence"/>
</dbReference>
<accession>A0A8J2WNX4</accession>